<protein>
    <recommendedName>
        <fullName evidence="4">BEN domain-containing protein</fullName>
    </recommendedName>
</protein>
<dbReference type="Gene3D" id="1.10.10.2590">
    <property type="entry name" value="BEN domain"/>
    <property type="match status" value="1"/>
</dbReference>
<feature type="compositionally biased region" description="Basic and acidic residues" evidence="1">
    <location>
        <begin position="16"/>
        <end position="36"/>
    </location>
</feature>
<dbReference type="GO" id="GO:0045892">
    <property type="term" value="P:negative regulation of DNA-templated transcription"/>
    <property type="evidence" value="ECO:0007669"/>
    <property type="project" value="InterPro"/>
</dbReference>
<evidence type="ECO:0000256" key="1">
    <source>
        <dbReference type="SAM" id="MobiDB-lite"/>
    </source>
</evidence>
<dbReference type="InterPro" id="IPR040391">
    <property type="entry name" value="BEND5"/>
</dbReference>
<dbReference type="Proteomes" id="UP000821837">
    <property type="component" value="Chromosome 5"/>
</dbReference>
<dbReference type="PANTHER" id="PTHR14628">
    <property type="entry name" value="BEN DOMAIN-CONTAINING PROTEIN 5"/>
    <property type="match status" value="1"/>
</dbReference>
<dbReference type="EMBL" id="JABSTV010001251">
    <property type="protein sequence ID" value="KAH7950861.1"/>
    <property type="molecule type" value="Genomic_DNA"/>
</dbReference>
<dbReference type="VEuPathDB" id="VectorBase:RSAN_036813"/>
<comment type="caution">
    <text evidence="2">The sequence shown here is derived from an EMBL/GenBank/DDBJ whole genome shotgun (WGS) entry which is preliminary data.</text>
</comment>
<evidence type="ECO:0008006" key="4">
    <source>
        <dbReference type="Google" id="ProtNLM"/>
    </source>
</evidence>
<proteinExistence type="predicted"/>
<accession>A0A9D4PPD8</accession>
<evidence type="ECO:0000313" key="2">
    <source>
        <dbReference type="EMBL" id="KAH7950861.1"/>
    </source>
</evidence>
<dbReference type="GO" id="GO:0003677">
    <property type="term" value="F:DNA binding"/>
    <property type="evidence" value="ECO:0007669"/>
    <property type="project" value="InterPro"/>
</dbReference>
<dbReference type="PANTHER" id="PTHR14628:SF1">
    <property type="entry name" value="BEN DOMAIN-CONTAINING PROTEIN 5"/>
    <property type="match status" value="1"/>
</dbReference>
<feature type="region of interest" description="Disordered" evidence="1">
    <location>
        <begin position="1"/>
        <end position="40"/>
    </location>
</feature>
<gene>
    <name evidence="2" type="ORF">HPB52_002429</name>
</gene>
<reference evidence="2" key="2">
    <citation type="submission" date="2021-09" db="EMBL/GenBank/DDBJ databases">
        <authorList>
            <person name="Jia N."/>
            <person name="Wang J."/>
            <person name="Shi W."/>
            <person name="Du L."/>
            <person name="Sun Y."/>
            <person name="Zhan W."/>
            <person name="Jiang J."/>
            <person name="Wang Q."/>
            <person name="Zhang B."/>
            <person name="Ji P."/>
            <person name="Sakyi L.B."/>
            <person name="Cui X."/>
            <person name="Yuan T."/>
            <person name="Jiang B."/>
            <person name="Yang W."/>
            <person name="Lam T.T.-Y."/>
            <person name="Chang Q."/>
            <person name="Ding S."/>
            <person name="Wang X."/>
            <person name="Zhu J."/>
            <person name="Ruan X."/>
            <person name="Zhao L."/>
            <person name="Wei J."/>
            <person name="Que T."/>
            <person name="Du C."/>
            <person name="Cheng J."/>
            <person name="Dai P."/>
            <person name="Han X."/>
            <person name="Huang E."/>
            <person name="Gao Y."/>
            <person name="Liu J."/>
            <person name="Shao H."/>
            <person name="Ye R."/>
            <person name="Li L."/>
            <person name="Wei W."/>
            <person name="Wang X."/>
            <person name="Wang C."/>
            <person name="Huo Q."/>
            <person name="Li W."/>
            <person name="Guo W."/>
            <person name="Chen H."/>
            <person name="Chen S."/>
            <person name="Zhou L."/>
            <person name="Zhou L."/>
            <person name="Ni X."/>
            <person name="Tian J."/>
            <person name="Zhou Y."/>
            <person name="Sheng Y."/>
            <person name="Liu T."/>
            <person name="Pan Y."/>
            <person name="Xia L."/>
            <person name="Li J."/>
            <person name="Zhao F."/>
            <person name="Cao W."/>
        </authorList>
    </citation>
    <scope>NUCLEOTIDE SEQUENCE</scope>
    <source>
        <strain evidence="2">Rsan-2018</strain>
        <tissue evidence="2">Larvae</tissue>
    </source>
</reference>
<sequence>MEPGSGARSSSGLGDDDWHLEDVEEEMNHSLQDKRNLGNGVSIPQERWQHLMAQPKDSLFVREAAKAIWGVHNLYNSSITGTPCRRFLHKEGGLPSIEKQALTPRKLDALKNAYEEHLKVHQSALPEVQRRRNLNRHLADLLKVLKK</sequence>
<dbReference type="AlphaFoldDB" id="A0A9D4PPD8"/>
<organism evidence="2 3">
    <name type="scientific">Rhipicephalus sanguineus</name>
    <name type="common">Brown dog tick</name>
    <name type="synonym">Ixodes sanguineus</name>
    <dbReference type="NCBI Taxonomy" id="34632"/>
    <lineage>
        <taxon>Eukaryota</taxon>
        <taxon>Metazoa</taxon>
        <taxon>Ecdysozoa</taxon>
        <taxon>Arthropoda</taxon>
        <taxon>Chelicerata</taxon>
        <taxon>Arachnida</taxon>
        <taxon>Acari</taxon>
        <taxon>Parasitiformes</taxon>
        <taxon>Ixodida</taxon>
        <taxon>Ixodoidea</taxon>
        <taxon>Ixodidae</taxon>
        <taxon>Rhipicephalinae</taxon>
        <taxon>Rhipicephalus</taxon>
        <taxon>Rhipicephalus</taxon>
    </lineage>
</organism>
<evidence type="ECO:0000313" key="3">
    <source>
        <dbReference type="Proteomes" id="UP000821837"/>
    </source>
</evidence>
<name>A0A9D4PPD8_RHISA</name>
<reference evidence="2" key="1">
    <citation type="journal article" date="2020" name="Cell">
        <title>Large-Scale Comparative Analyses of Tick Genomes Elucidate Their Genetic Diversity and Vector Capacities.</title>
        <authorList>
            <consortium name="Tick Genome and Microbiome Consortium (TIGMIC)"/>
            <person name="Jia N."/>
            <person name="Wang J."/>
            <person name="Shi W."/>
            <person name="Du L."/>
            <person name="Sun Y."/>
            <person name="Zhan W."/>
            <person name="Jiang J.F."/>
            <person name="Wang Q."/>
            <person name="Zhang B."/>
            <person name="Ji P."/>
            <person name="Bell-Sakyi L."/>
            <person name="Cui X.M."/>
            <person name="Yuan T.T."/>
            <person name="Jiang B.G."/>
            <person name="Yang W.F."/>
            <person name="Lam T.T."/>
            <person name="Chang Q.C."/>
            <person name="Ding S.J."/>
            <person name="Wang X.J."/>
            <person name="Zhu J.G."/>
            <person name="Ruan X.D."/>
            <person name="Zhao L."/>
            <person name="Wei J.T."/>
            <person name="Ye R.Z."/>
            <person name="Que T.C."/>
            <person name="Du C.H."/>
            <person name="Zhou Y.H."/>
            <person name="Cheng J.X."/>
            <person name="Dai P.F."/>
            <person name="Guo W.B."/>
            <person name="Han X.H."/>
            <person name="Huang E.J."/>
            <person name="Li L.F."/>
            <person name="Wei W."/>
            <person name="Gao Y.C."/>
            <person name="Liu J.Z."/>
            <person name="Shao H.Z."/>
            <person name="Wang X."/>
            <person name="Wang C.C."/>
            <person name="Yang T.C."/>
            <person name="Huo Q.B."/>
            <person name="Li W."/>
            <person name="Chen H.Y."/>
            <person name="Chen S.E."/>
            <person name="Zhou L.G."/>
            <person name="Ni X.B."/>
            <person name="Tian J.H."/>
            <person name="Sheng Y."/>
            <person name="Liu T."/>
            <person name="Pan Y.S."/>
            <person name="Xia L.Y."/>
            <person name="Li J."/>
            <person name="Zhao F."/>
            <person name="Cao W.C."/>
        </authorList>
    </citation>
    <scope>NUCLEOTIDE SEQUENCE</scope>
    <source>
        <strain evidence="2">Rsan-2018</strain>
    </source>
</reference>
<keyword evidence="3" id="KW-1185">Reference proteome</keyword>